<evidence type="ECO:0000313" key="3">
    <source>
        <dbReference type="Proteomes" id="UP001176941"/>
    </source>
</evidence>
<organism evidence="2 3">
    <name type="scientific">Rangifer tarandus platyrhynchus</name>
    <name type="common">Svalbard reindeer</name>
    <dbReference type="NCBI Taxonomy" id="3082113"/>
    <lineage>
        <taxon>Eukaryota</taxon>
        <taxon>Metazoa</taxon>
        <taxon>Chordata</taxon>
        <taxon>Craniata</taxon>
        <taxon>Vertebrata</taxon>
        <taxon>Euteleostomi</taxon>
        <taxon>Mammalia</taxon>
        <taxon>Eutheria</taxon>
        <taxon>Laurasiatheria</taxon>
        <taxon>Artiodactyla</taxon>
        <taxon>Ruminantia</taxon>
        <taxon>Pecora</taxon>
        <taxon>Cervidae</taxon>
        <taxon>Odocoileinae</taxon>
        <taxon>Rangifer</taxon>
    </lineage>
</organism>
<feature type="region of interest" description="Disordered" evidence="1">
    <location>
        <begin position="1"/>
        <end position="82"/>
    </location>
</feature>
<reference evidence="2" key="1">
    <citation type="submission" date="2023-04" db="EMBL/GenBank/DDBJ databases">
        <authorList>
            <consortium name="ELIXIR-Norway"/>
        </authorList>
    </citation>
    <scope>NUCLEOTIDE SEQUENCE [LARGE SCALE GENOMIC DNA]</scope>
</reference>
<dbReference type="Proteomes" id="UP001176941">
    <property type="component" value="Chromosome 28"/>
</dbReference>
<accession>A0ABN8Z3T0</accession>
<evidence type="ECO:0000256" key="1">
    <source>
        <dbReference type="SAM" id="MobiDB-lite"/>
    </source>
</evidence>
<feature type="compositionally biased region" description="Basic residues" evidence="1">
    <location>
        <begin position="60"/>
        <end position="70"/>
    </location>
</feature>
<protein>
    <submittedName>
        <fullName evidence="2">Uncharacterized protein</fullName>
    </submittedName>
</protein>
<name>A0ABN8Z3T0_RANTA</name>
<sequence>MRKLGARARIFTPRAQSACASTAPAPPLPKLSASTRRRGPRLGTLSQCQGRASTSTHARTPTHAHARTRRGPPPSGRISWPDYCPGRSLSVRLSAARPWG</sequence>
<proteinExistence type="predicted"/>
<keyword evidence="3" id="KW-1185">Reference proteome</keyword>
<evidence type="ECO:0000313" key="2">
    <source>
        <dbReference type="EMBL" id="CAI9168502.1"/>
    </source>
</evidence>
<dbReference type="EMBL" id="OX459964">
    <property type="protein sequence ID" value="CAI9168502.1"/>
    <property type="molecule type" value="Genomic_DNA"/>
</dbReference>
<gene>
    <name evidence="2" type="ORF">MRATA1EN1_LOCUS17464</name>
</gene>